<comment type="caution">
    <text evidence="2">The sequence shown here is derived from an EMBL/GenBank/DDBJ whole genome shotgun (WGS) entry which is preliminary data.</text>
</comment>
<dbReference type="AlphaFoldDB" id="A0A834HYZ6"/>
<keyword evidence="3" id="KW-1185">Reference proteome</keyword>
<reference evidence="2" key="1">
    <citation type="submission" date="2020-08" db="EMBL/GenBank/DDBJ databases">
        <title>Genome sequencing and assembly of the red palm weevil Rhynchophorus ferrugineus.</title>
        <authorList>
            <person name="Dias G.B."/>
            <person name="Bergman C.M."/>
            <person name="Manee M."/>
        </authorList>
    </citation>
    <scope>NUCLEOTIDE SEQUENCE</scope>
    <source>
        <strain evidence="2">AA-2017</strain>
        <tissue evidence="2">Whole larva</tissue>
    </source>
</reference>
<dbReference type="Proteomes" id="UP000625711">
    <property type="component" value="Unassembled WGS sequence"/>
</dbReference>
<dbReference type="OrthoDB" id="6782608at2759"/>
<evidence type="ECO:0000313" key="3">
    <source>
        <dbReference type="Proteomes" id="UP000625711"/>
    </source>
</evidence>
<feature type="region of interest" description="Disordered" evidence="1">
    <location>
        <begin position="74"/>
        <end position="106"/>
    </location>
</feature>
<feature type="compositionally biased region" description="Polar residues" evidence="1">
    <location>
        <begin position="74"/>
        <end position="105"/>
    </location>
</feature>
<gene>
    <name evidence="2" type="ORF">GWI33_017593</name>
</gene>
<evidence type="ECO:0000313" key="2">
    <source>
        <dbReference type="EMBL" id="KAF7269377.1"/>
    </source>
</evidence>
<evidence type="ECO:0000256" key="1">
    <source>
        <dbReference type="SAM" id="MobiDB-lite"/>
    </source>
</evidence>
<organism evidence="2 3">
    <name type="scientific">Rhynchophorus ferrugineus</name>
    <name type="common">Red palm weevil</name>
    <name type="synonym">Curculio ferrugineus</name>
    <dbReference type="NCBI Taxonomy" id="354439"/>
    <lineage>
        <taxon>Eukaryota</taxon>
        <taxon>Metazoa</taxon>
        <taxon>Ecdysozoa</taxon>
        <taxon>Arthropoda</taxon>
        <taxon>Hexapoda</taxon>
        <taxon>Insecta</taxon>
        <taxon>Pterygota</taxon>
        <taxon>Neoptera</taxon>
        <taxon>Endopterygota</taxon>
        <taxon>Coleoptera</taxon>
        <taxon>Polyphaga</taxon>
        <taxon>Cucujiformia</taxon>
        <taxon>Curculionidae</taxon>
        <taxon>Dryophthorinae</taxon>
        <taxon>Rhynchophorus</taxon>
    </lineage>
</organism>
<proteinExistence type="predicted"/>
<name>A0A834HYZ6_RHYFE</name>
<accession>A0A834HYZ6</accession>
<sequence>MFLYWADVNISVKKRYRPNVGDISCVNSGGLLFTIPNYFRVSSEFAVNVGSLSECYFAGKGTAVVLSNADPITQTQGPADGVTATTENSQSSPKGDSGANPNSTPIHHHLRCMFRLLRNGETLKMVKDVYSVKAS</sequence>
<dbReference type="EMBL" id="JAACXV010014236">
    <property type="protein sequence ID" value="KAF7269377.1"/>
    <property type="molecule type" value="Genomic_DNA"/>
</dbReference>
<protein>
    <submittedName>
        <fullName evidence="2">Uncharacterized protein</fullName>
    </submittedName>
</protein>